<dbReference type="Pfam" id="PF07734">
    <property type="entry name" value="FBA_1"/>
    <property type="match status" value="1"/>
</dbReference>
<dbReference type="InterPro" id="IPR001810">
    <property type="entry name" value="F-box_dom"/>
</dbReference>
<proteinExistence type="predicted"/>
<dbReference type="InterPro" id="IPR006527">
    <property type="entry name" value="F-box-assoc_dom_typ1"/>
</dbReference>
<dbReference type="SMART" id="SM00256">
    <property type="entry name" value="FBOX"/>
    <property type="match status" value="1"/>
</dbReference>
<accession>A0A830C7K9</accession>
<dbReference type="AlphaFoldDB" id="A0A830C7K9"/>
<dbReference type="CDD" id="cd22157">
    <property type="entry name" value="F-box_AtFBW1-like"/>
    <property type="match status" value="1"/>
</dbReference>
<dbReference type="InterPro" id="IPR036047">
    <property type="entry name" value="F-box-like_dom_sf"/>
</dbReference>
<dbReference type="EMBL" id="BMAC01000277">
    <property type="protein sequence ID" value="GFP92364.1"/>
    <property type="molecule type" value="Genomic_DNA"/>
</dbReference>
<dbReference type="OrthoDB" id="910659at2759"/>
<sequence>MPPKRNASPRKGKPPIVDAMADCFFPEEIMLCILTRLPVKSILRLKSVCKPWRHLFSTPEFIKMHQGQFSSDPQNQSVVFYEAKAGAMYLLNIVESNENKEPTSIAYPESFNMDIVGCCNGLFCVGCPGSLGLGVDLWNPALKLYKFIRLSSVDFGVPVMTSLGFGYDAEGDDYKVVRIVYVNKNENVISGVEVYSVNSDSWTKVHLDFQFIVFGNKSDLIVNGNPYWFAVIGEDEVLVCFDVTKSVFKIVPLPVFYMGEDGPVKLVDWKGNLGALLCTVGCDQMSVSSLDVWVFDDGERIWRKNQTFGSIQGSVDMFTLCVKNGNLLGERLDGKRIVFDPANGCVEEIAIDEGRKRPFELYGYTESLTHIKGMSKEVKGRNRNRNRKRKIIGLLMSYMH</sequence>
<dbReference type="InterPro" id="IPR050796">
    <property type="entry name" value="SCF_F-box_component"/>
</dbReference>
<dbReference type="Pfam" id="PF00646">
    <property type="entry name" value="F-box"/>
    <property type="match status" value="1"/>
</dbReference>
<feature type="domain" description="F-box" evidence="1">
    <location>
        <begin position="19"/>
        <end position="65"/>
    </location>
</feature>
<evidence type="ECO:0000259" key="1">
    <source>
        <dbReference type="PROSITE" id="PS50181"/>
    </source>
</evidence>
<keyword evidence="3" id="KW-1185">Reference proteome</keyword>
<dbReference type="NCBIfam" id="TIGR01640">
    <property type="entry name" value="F_box_assoc_1"/>
    <property type="match status" value="1"/>
</dbReference>
<dbReference type="InterPro" id="IPR017451">
    <property type="entry name" value="F-box-assoc_interact_dom"/>
</dbReference>
<dbReference type="Gene3D" id="1.20.1280.50">
    <property type="match status" value="1"/>
</dbReference>
<evidence type="ECO:0000313" key="3">
    <source>
        <dbReference type="Proteomes" id="UP000653305"/>
    </source>
</evidence>
<dbReference type="PANTHER" id="PTHR31672">
    <property type="entry name" value="BNACNNG10540D PROTEIN"/>
    <property type="match status" value="1"/>
</dbReference>
<dbReference type="PANTHER" id="PTHR31672:SF13">
    <property type="entry name" value="F-BOX PROTEIN CPR30-LIKE"/>
    <property type="match status" value="1"/>
</dbReference>
<dbReference type="InterPro" id="IPR011043">
    <property type="entry name" value="Gal_Oxase/kelch_b-propeller"/>
</dbReference>
<name>A0A830C7K9_9LAMI</name>
<dbReference type="Proteomes" id="UP000653305">
    <property type="component" value="Unassembled WGS sequence"/>
</dbReference>
<dbReference type="SUPFAM" id="SSF50965">
    <property type="entry name" value="Galactose oxidase, central domain"/>
    <property type="match status" value="1"/>
</dbReference>
<dbReference type="SUPFAM" id="SSF81383">
    <property type="entry name" value="F-box domain"/>
    <property type="match status" value="1"/>
</dbReference>
<protein>
    <submittedName>
        <fullName evidence="2">Putative F-box protein at3g16210</fullName>
    </submittedName>
</protein>
<dbReference type="PROSITE" id="PS50181">
    <property type="entry name" value="FBOX"/>
    <property type="match status" value="1"/>
</dbReference>
<comment type="caution">
    <text evidence="2">The sequence shown here is derived from an EMBL/GenBank/DDBJ whole genome shotgun (WGS) entry which is preliminary data.</text>
</comment>
<reference evidence="2" key="1">
    <citation type="submission" date="2020-07" db="EMBL/GenBank/DDBJ databases">
        <title>Ethylene signaling mediates host invasion by parasitic plants.</title>
        <authorList>
            <person name="Yoshida S."/>
        </authorList>
    </citation>
    <scope>NUCLEOTIDE SEQUENCE</scope>
    <source>
        <strain evidence="2">Okayama</strain>
    </source>
</reference>
<gene>
    <name evidence="2" type="ORF">PHJA_001380500</name>
</gene>
<organism evidence="2 3">
    <name type="scientific">Phtheirospermum japonicum</name>
    <dbReference type="NCBI Taxonomy" id="374723"/>
    <lineage>
        <taxon>Eukaryota</taxon>
        <taxon>Viridiplantae</taxon>
        <taxon>Streptophyta</taxon>
        <taxon>Embryophyta</taxon>
        <taxon>Tracheophyta</taxon>
        <taxon>Spermatophyta</taxon>
        <taxon>Magnoliopsida</taxon>
        <taxon>eudicotyledons</taxon>
        <taxon>Gunneridae</taxon>
        <taxon>Pentapetalae</taxon>
        <taxon>asterids</taxon>
        <taxon>lamiids</taxon>
        <taxon>Lamiales</taxon>
        <taxon>Orobanchaceae</taxon>
        <taxon>Orobanchaceae incertae sedis</taxon>
        <taxon>Phtheirospermum</taxon>
    </lineage>
</organism>
<evidence type="ECO:0000313" key="2">
    <source>
        <dbReference type="EMBL" id="GFP92364.1"/>
    </source>
</evidence>